<evidence type="ECO:0008006" key="3">
    <source>
        <dbReference type="Google" id="ProtNLM"/>
    </source>
</evidence>
<evidence type="ECO:0000313" key="2">
    <source>
        <dbReference type="Proteomes" id="UP001516464"/>
    </source>
</evidence>
<name>A0ABQ7HY23_9MICR</name>
<comment type="caution">
    <text evidence="1">The sequence shown here is derived from an EMBL/GenBank/DDBJ whole genome shotgun (WGS) entry which is preliminary data.</text>
</comment>
<proteinExistence type="predicted"/>
<protein>
    <recommendedName>
        <fullName evidence="3">Homeobox domain-containing protein</fullName>
    </recommendedName>
</protein>
<accession>A0ABQ7HY23</accession>
<organism evidence="1 2">
    <name type="scientific">Astathelohania contejeani</name>
    <dbReference type="NCBI Taxonomy" id="164912"/>
    <lineage>
        <taxon>Eukaryota</taxon>
        <taxon>Fungi</taxon>
        <taxon>Fungi incertae sedis</taxon>
        <taxon>Microsporidia</taxon>
        <taxon>Astathelohaniidae</taxon>
        <taxon>Astathelohania</taxon>
    </lineage>
</organism>
<keyword evidence="2" id="KW-1185">Reference proteome</keyword>
<dbReference type="EMBL" id="SBIQ01000131">
    <property type="protein sequence ID" value="KAF7683095.1"/>
    <property type="molecule type" value="Genomic_DNA"/>
</dbReference>
<dbReference type="Proteomes" id="UP001516464">
    <property type="component" value="Unassembled WGS sequence"/>
</dbReference>
<sequence length="153" mass="18188">MNPPFFNNDDVFSIGELHDDLSALDSIGQKRIPLEDRIYSKRIVKRPWDSCVYSYKILTHEQRDILDSYFNDNKIKLTKTNMKSISRDLKVPYQRVLDYICEKSQEDCDSIVYNTIRYCNVLTELERVIDNSWCSYLEMADYFSSRIDINDNK</sequence>
<gene>
    <name evidence="1" type="ORF">TCON_1697</name>
</gene>
<reference evidence="1 2" key="1">
    <citation type="submission" date="2019-01" db="EMBL/GenBank/DDBJ databases">
        <title>Genomes sequencing and comparative genomics of infectious freshwater microsporidia, Cucumispora dikerogammari and Thelohania contejeani.</title>
        <authorList>
            <person name="Cormier A."/>
            <person name="Giraud I."/>
            <person name="Wattier R."/>
            <person name="Teixeira M."/>
            <person name="Grandjean F."/>
            <person name="Rigaud T."/>
            <person name="Cordaux R."/>
        </authorList>
    </citation>
    <scope>NUCLEOTIDE SEQUENCE [LARGE SCALE GENOMIC DNA]</scope>
    <source>
        <strain evidence="1">T1</strain>
        <tissue evidence="1">Spores</tissue>
    </source>
</reference>
<evidence type="ECO:0000313" key="1">
    <source>
        <dbReference type="EMBL" id="KAF7683095.1"/>
    </source>
</evidence>